<evidence type="ECO:0000256" key="8">
    <source>
        <dbReference type="RuleBase" id="RU000688"/>
    </source>
</evidence>
<dbReference type="PROSITE" id="PS00237">
    <property type="entry name" value="G_PROTEIN_RECEP_F1_1"/>
    <property type="match status" value="1"/>
</dbReference>
<keyword evidence="4 8" id="KW-0297">G-protein coupled receptor</keyword>
<proteinExistence type="inferred from homology"/>
<dbReference type="Proteomes" id="UP000024635">
    <property type="component" value="Unassembled WGS sequence"/>
</dbReference>
<comment type="subcellular location">
    <subcellularLocation>
        <location evidence="1">Membrane</location>
        <topology evidence="1">Multi-pass membrane protein</topology>
    </subcellularLocation>
</comment>
<organism evidence="11 12">
    <name type="scientific">Ancylostoma ceylanicum</name>
    <dbReference type="NCBI Taxonomy" id="53326"/>
    <lineage>
        <taxon>Eukaryota</taxon>
        <taxon>Metazoa</taxon>
        <taxon>Ecdysozoa</taxon>
        <taxon>Nematoda</taxon>
        <taxon>Chromadorea</taxon>
        <taxon>Rhabditida</taxon>
        <taxon>Rhabditina</taxon>
        <taxon>Rhabditomorpha</taxon>
        <taxon>Strongyloidea</taxon>
        <taxon>Ancylostomatidae</taxon>
        <taxon>Ancylostomatinae</taxon>
        <taxon>Ancylostoma</taxon>
    </lineage>
</organism>
<feature type="transmembrane region" description="Helical" evidence="9">
    <location>
        <begin position="62"/>
        <end position="86"/>
    </location>
</feature>
<evidence type="ECO:0000313" key="11">
    <source>
        <dbReference type="EMBL" id="EYC14667.1"/>
    </source>
</evidence>
<evidence type="ECO:0000256" key="6">
    <source>
        <dbReference type="ARBA" id="ARBA00023170"/>
    </source>
</evidence>
<evidence type="ECO:0000259" key="10">
    <source>
        <dbReference type="PROSITE" id="PS50262"/>
    </source>
</evidence>
<evidence type="ECO:0000313" key="12">
    <source>
        <dbReference type="Proteomes" id="UP000024635"/>
    </source>
</evidence>
<dbReference type="PROSITE" id="PS50262">
    <property type="entry name" value="G_PROTEIN_RECEP_F1_2"/>
    <property type="match status" value="1"/>
</dbReference>
<keyword evidence="7 8" id="KW-0807">Transducer</keyword>
<reference evidence="12" key="1">
    <citation type="journal article" date="2015" name="Nat. Genet.">
        <title>The genome and transcriptome of the zoonotic hookworm Ancylostoma ceylanicum identify infection-specific gene families.</title>
        <authorList>
            <person name="Schwarz E.M."/>
            <person name="Hu Y."/>
            <person name="Antoshechkin I."/>
            <person name="Miller M.M."/>
            <person name="Sternberg P.W."/>
            <person name="Aroian R.V."/>
        </authorList>
    </citation>
    <scope>NUCLEOTIDE SEQUENCE</scope>
    <source>
        <strain evidence="12">HY135</strain>
    </source>
</reference>
<feature type="transmembrane region" description="Helical" evidence="9">
    <location>
        <begin position="25"/>
        <end position="50"/>
    </location>
</feature>
<evidence type="ECO:0000256" key="3">
    <source>
        <dbReference type="ARBA" id="ARBA00022989"/>
    </source>
</evidence>
<comment type="similarity">
    <text evidence="8">Belongs to the G-protein coupled receptor 1 family.</text>
</comment>
<dbReference type="GO" id="GO:0043005">
    <property type="term" value="C:neuron projection"/>
    <property type="evidence" value="ECO:0007669"/>
    <property type="project" value="TreeGrafter"/>
</dbReference>
<feature type="domain" description="G-protein coupled receptors family 1 profile" evidence="10">
    <location>
        <begin position="41"/>
        <end position="216"/>
    </location>
</feature>
<dbReference type="GO" id="GO:0008188">
    <property type="term" value="F:neuropeptide receptor activity"/>
    <property type="evidence" value="ECO:0007669"/>
    <property type="project" value="TreeGrafter"/>
</dbReference>
<keyword evidence="2 8" id="KW-0812">Transmembrane</keyword>
<keyword evidence="5 9" id="KW-0472">Membrane</keyword>
<dbReference type="PANTHER" id="PTHR24235">
    <property type="entry name" value="NEUROPEPTIDE Y RECEPTOR"/>
    <property type="match status" value="1"/>
</dbReference>
<protein>
    <recommendedName>
        <fullName evidence="10">G-protein coupled receptors family 1 profile domain-containing protein</fullName>
    </recommendedName>
</protein>
<dbReference type="Pfam" id="PF00001">
    <property type="entry name" value="7tm_1"/>
    <property type="match status" value="1"/>
</dbReference>
<sequence>MIDCVDVNHILRMYGDWTSLVEVRVIYSLVYALIFIVGVVGNGLLISSVLLRKRSTVANVFLVNLAVSDLLLCITAVPITPVLAFMKRWMFGLVLCKIVPSCQAISVLISSWCLCYIAIDRYRSIVTPLKEPWKLKHAQWILMCTWLVAMFASSPLYFSQSLKTLSMANITLCGEFCGEFNWDQEDHTKLVYGFSLLVVQFVIPAIIMSFCYWKILQKDCYVGHFQNSLADPPDAAKQY</sequence>
<dbReference type="PRINTS" id="PR00237">
    <property type="entry name" value="GPCRRHODOPSN"/>
</dbReference>
<dbReference type="InterPro" id="IPR017452">
    <property type="entry name" value="GPCR_Rhodpsn_7TM"/>
</dbReference>
<keyword evidence="12" id="KW-1185">Reference proteome</keyword>
<dbReference type="GO" id="GO:0005886">
    <property type="term" value="C:plasma membrane"/>
    <property type="evidence" value="ECO:0007669"/>
    <property type="project" value="TreeGrafter"/>
</dbReference>
<keyword evidence="3 9" id="KW-1133">Transmembrane helix</keyword>
<dbReference type="GO" id="GO:0042923">
    <property type="term" value="F:neuropeptide binding"/>
    <property type="evidence" value="ECO:0007669"/>
    <property type="project" value="TreeGrafter"/>
</dbReference>
<keyword evidence="6 8" id="KW-0675">Receptor</keyword>
<dbReference type="SUPFAM" id="SSF81321">
    <property type="entry name" value="Family A G protein-coupled receptor-like"/>
    <property type="match status" value="1"/>
</dbReference>
<dbReference type="InterPro" id="IPR000276">
    <property type="entry name" value="GPCR_Rhodpsn"/>
</dbReference>
<comment type="caution">
    <text evidence="11">The sequence shown here is derived from an EMBL/GenBank/DDBJ whole genome shotgun (WGS) entry which is preliminary data.</text>
</comment>
<dbReference type="OrthoDB" id="10037617at2759"/>
<dbReference type="AlphaFoldDB" id="A0A016UIL2"/>
<evidence type="ECO:0000256" key="9">
    <source>
        <dbReference type="SAM" id="Phobius"/>
    </source>
</evidence>
<gene>
    <name evidence="11" type="primary">Acey_s0040.g336</name>
    <name evidence="11" type="ORF">Y032_0040g336</name>
</gene>
<feature type="transmembrane region" description="Helical" evidence="9">
    <location>
        <begin position="190"/>
        <end position="213"/>
    </location>
</feature>
<dbReference type="Gene3D" id="1.20.1070.10">
    <property type="entry name" value="Rhodopsin 7-helix transmembrane proteins"/>
    <property type="match status" value="1"/>
</dbReference>
<dbReference type="EMBL" id="JARK01001376">
    <property type="protein sequence ID" value="EYC14667.1"/>
    <property type="molecule type" value="Genomic_DNA"/>
</dbReference>
<feature type="transmembrane region" description="Helical" evidence="9">
    <location>
        <begin position="98"/>
        <end position="119"/>
    </location>
</feature>
<feature type="transmembrane region" description="Helical" evidence="9">
    <location>
        <begin position="140"/>
        <end position="158"/>
    </location>
</feature>
<evidence type="ECO:0000256" key="2">
    <source>
        <dbReference type="ARBA" id="ARBA00022692"/>
    </source>
</evidence>
<evidence type="ECO:0000256" key="7">
    <source>
        <dbReference type="ARBA" id="ARBA00023224"/>
    </source>
</evidence>
<evidence type="ECO:0000256" key="1">
    <source>
        <dbReference type="ARBA" id="ARBA00004141"/>
    </source>
</evidence>
<dbReference type="PANTHER" id="PTHR24235:SF23">
    <property type="entry name" value="G-PROTEIN COUPLED RECEPTORS FAMILY 1 PROFILE DOMAIN-CONTAINING PROTEIN"/>
    <property type="match status" value="1"/>
</dbReference>
<evidence type="ECO:0000256" key="4">
    <source>
        <dbReference type="ARBA" id="ARBA00023040"/>
    </source>
</evidence>
<name>A0A016UIL2_9BILA</name>
<accession>A0A016UIL2</accession>
<evidence type="ECO:0000256" key="5">
    <source>
        <dbReference type="ARBA" id="ARBA00023136"/>
    </source>
</evidence>